<keyword evidence="1" id="KW-0812">Transmembrane</keyword>
<feature type="transmembrane region" description="Helical" evidence="1">
    <location>
        <begin position="108"/>
        <end position="130"/>
    </location>
</feature>
<dbReference type="EMBL" id="BIFQ01000002">
    <property type="protein sequence ID" value="GCE08706.1"/>
    <property type="molecule type" value="Genomic_DNA"/>
</dbReference>
<accession>A0A401ZPM2</accession>
<proteinExistence type="predicted"/>
<gene>
    <name evidence="3" type="ORF">KDAU_60350</name>
</gene>
<keyword evidence="1" id="KW-1133">Transmembrane helix</keyword>
<evidence type="ECO:0000256" key="1">
    <source>
        <dbReference type="SAM" id="Phobius"/>
    </source>
</evidence>
<protein>
    <recommendedName>
        <fullName evidence="2">Potassium channel domain-containing protein</fullName>
    </recommendedName>
</protein>
<evidence type="ECO:0000313" key="4">
    <source>
        <dbReference type="Proteomes" id="UP000287224"/>
    </source>
</evidence>
<comment type="caution">
    <text evidence="3">The sequence shown here is derived from an EMBL/GenBank/DDBJ whole genome shotgun (WGS) entry which is preliminary data.</text>
</comment>
<name>A0A401ZPM2_9CHLR</name>
<evidence type="ECO:0000259" key="2">
    <source>
        <dbReference type="Pfam" id="PF07885"/>
    </source>
</evidence>
<keyword evidence="4" id="KW-1185">Reference proteome</keyword>
<organism evidence="3 4">
    <name type="scientific">Dictyobacter aurantiacus</name>
    <dbReference type="NCBI Taxonomy" id="1936993"/>
    <lineage>
        <taxon>Bacteria</taxon>
        <taxon>Bacillati</taxon>
        <taxon>Chloroflexota</taxon>
        <taxon>Ktedonobacteria</taxon>
        <taxon>Ktedonobacterales</taxon>
        <taxon>Dictyobacteraceae</taxon>
        <taxon>Dictyobacter</taxon>
    </lineage>
</organism>
<dbReference type="SUPFAM" id="SSF81324">
    <property type="entry name" value="Voltage-gated potassium channels"/>
    <property type="match status" value="1"/>
</dbReference>
<feature type="domain" description="Potassium channel" evidence="2">
    <location>
        <begin position="76"/>
        <end position="156"/>
    </location>
</feature>
<dbReference type="RefSeq" id="WP_126601213.1">
    <property type="nucleotide sequence ID" value="NZ_BIFQ01000002.1"/>
</dbReference>
<dbReference type="Proteomes" id="UP000287224">
    <property type="component" value="Unassembled WGS sequence"/>
</dbReference>
<dbReference type="OrthoDB" id="9785126at2"/>
<evidence type="ECO:0000313" key="3">
    <source>
        <dbReference type="EMBL" id="GCE08706.1"/>
    </source>
</evidence>
<dbReference type="AlphaFoldDB" id="A0A401ZPM2"/>
<dbReference type="Gene3D" id="1.10.287.70">
    <property type="match status" value="1"/>
</dbReference>
<dbReference type="InterPro" id="IPR013099">
    <property type="entry name" value="K_chnl_dom"/>
</dbReference>
<dbReference type="Pfam" id="PF07885">
    <property type="entry name" value="Ion_trans_2"/>
    <property type="match status" value="1"/>
</dbReference>
<sequence length="377" mass="42466">MRIIAIIIGILLILVIAQDGFETVVLPRRVARKFRLTRLFYSATWQLWSALARKMRPDGRRGQFLSYYGPLSLLLLLAVWASGFVFSFALLQWGLISPLHSPDTSISFATYVYMSGTTFVTLGLGDVIPLSSMGRGLVAIEAGFGLAFLALIIGYLPVIYQAFSRRETNITLLDARAGSPPTALELLKRHSHSHFPDELLQFMREWEKWCAELLESHISYPVLTYYRSQHERQSWLAALTTVLDASALALIGIENLPVKPMKFTFAIARHAAVDLAQTYGTPPVRDGKRLSSEDFIALREQLAEAGLVFTNEETAERRLAEIRSTYEPFLASLSEHLLIPLPDWIQKGERVDDWQTSAWDHFLPSTPSTIDHAMRGE</sequence>
<feature type="transmembrane region" description="Helical" evidence="1">
    <location>
        <begin position="142"/>
        <end position="163"/>
    </location>
</feature>
<feature type="transmembrane region" description="Helical" evidence="1">
    <location>
        <begin position="73"/>
        <end position="96"/>
    </location>
</feature>
<keyword evidence="1" id="KW-0472">Membrane</keyword>
<reference evidence="4" key="1">
    <citation type="submission" date="2018-12" db="EMBL/GenBank/DDBJ databases">
        <title>Tengunoibacter tsumagoiensis gen. nov., sp. nov., Dictyobacter kobayashii sp. nov., D. alpinus sp. nov., and D. joshuensis sp. nov. and description of Dictyobacteraceae fam. nov. within the order Ktedonobacterales isolated from Tengu-no-mugimeshi.</title>
        <authorList>
            <person name="Wang C.M."/>
            <person name="Zheng Y."/>
            <person name="Sakai Y."/>
            <person name="Toyoda A."/>
            <person name="Minakuchi Y."/>
            <person name="Abe K."/>
            <person name="Yokota A."/>
            <person name="Yabe S."/>
        </authorList>
    </citation>
    <scope>NUCLEOTIDE SEQUENCE [LARGE SCALE GENOMIC DNA]</scope>
    <source>
        <strain evidence="4">S-27</strain>
    </source>
</reference>